<proteinExistence type="inferred from homology"/>
<keyword evidence="2" id="KW-1003">Cell membrane</keyword>
<accession>A0A2M7BGD0</accession>
<feature type="transmembrane region" description="Helical" evidence="8">
    <location>
        <begin position="285"/>
        <end position="307"/>
    </location>
</feature>
<evidence type="ECO:0000256" key="3">
    <source>
        <dbReference type="ARBA" id="ARBA00022679"/>
    </source>
</evidence>
<feature type="transmembrane region" description="Helical" evidence="8">
    <location>
        <begin position="187"/>
        <end position="208"/>
    </location>
</feature>
<comment type="caution">
    <text evidence="10">The sequence shown here is derived from an EMBL/GenBank/DDBJ whole genome shotgun (WGS) entry which is preliminary data.</text>
</comment>
<evidence type="ECO:0000256" key="4">
    <source>
        <dbReference type="ARBA" id="ARBA00022692"/>
    </source>
</evidence>
<feature type="transmembrane region" description="Helical" evidence="8">
    <location>
        <begin position="356"/>
        <end position="375"/>
    </location>
</feature>
<evidence type="ECO:0000256" key="9">
    <source>
        <dbReference type="SAM" id="SignalP"/>
    </source>
</evidence>
<feature type="transmembrane region" description="Helical" evidence="8">
    <location>
        <begin position="136"/>
        <end position="157"/>
    </location>
</feature>
<evidence type="ECO:0000256" key="1">
    <source>
        <dbReference type="ARBA" id="ARBA00004651"/>
    </source>
</evidence>
<feature type="signal peptide" evidence="9">
    <location>
        <begin position="1"/>
        <end position="18"/>
    </location>
</feature>
<feature type="transmembrane region" description="Helical" evidence="8">
    <location>
        <begin position="53"/>
        <end position="72"/>
    </location>
</feature>
<dbReference type="GO" id="GO:0005886">
    <property type="term" value="C:plasma membrane"/>
    <property type="evidence" value="ECO:0007669"/>
    <property type="project" value="UniProtKB-SubCell"/>
</dbReference>
<protein>
    <recommendedName>
        <fullName evidence="12">Glycosyltransferase RgtA/B/C/D-like domain-containing protein</fullName>
    </recommendedName>
</protein>
<evidence type="ECO:0000313" key="11">
    <source>
        <dbReference type="Proteomes" id="UP000230399"/>
    </source>
</evidence>
<dbReference type="Pfam" id="PF09594">
    <property type="entry name" value="GT87"/>
    <property type="match status" value="1"/>
</dbReference>
<keyword evidence="9" id="KW-0732">Signal</keyword>
<comment type="subcellular location">
    <subcellularLocation>
        <location evidence="1">Cell membrane</location>
        <topology evidence="1">Multi-pass membrane protein</topology>
    </subcellularLocation>
</comment>
<feature type="transmembrane region" description="Helical" evidence="8">
    <location>
        <begin position="256"/>
        <end position="273"/>
    </location>
</feature>
<evidence type="ECO:0000256" key="8">
    <source>
        <dbReference type="SAM" id="Phobius"/>
    </source>
</evidence>
<evidence type="ECO:0000256" key="6">
    <source>
        <dbReference type="ARBA" id="ARBA00023136"/>
    </source>
</evidence>
<evidence type="ECO:0000256" key="5">
    <source>
        <dbReference type="ARBA" id="ARBA00022989"/>
    </source>
</evidence>
<keyword evidence="6 8" id="KW-0472">Membrane</keyword>
<dbReference type="Proteomes" id="UP000230399">
    <property type="component" value="Unassembled WGS sequence"/>
</dbReference>
<evidence type="ECO:0008006" key="12">
    <source>
        <dbReference type="Google" id="ProtNLM"/>
    </source>
</evidence>
<feature type="transmembrane region" description="Helical" evidence="8">
    <location>
        <begin position="105"/>
        <end position="124"/>
    </location>
</feature>
<name>A0A2M7BGD0_9BACT</name>
<dbReference type="AlphaFoldDB" id="A0A2M7BGD0"/>
<feature type="transmembrane region" description="Helical" evidence="8">
    <location>
        <begin position="79"/>
        <end position="99"/>
    </location>
</feature>
<feature type="chain" id="PRO_5014669749" description="Glycosyltransferase RgtA/B/C/D-like domain-containing protein" evidence="9">
    <location>
        <begin position="19"/>
        <end position="420"/>
    </location>
</feature>
<dbReference type="InterPro" id="IPR018584">
    <property type="entry name" value="GT87"/>
</dbReference>
<evidence type="ECO:0000256" key="2">
    <source>
        <dbReference type="ARBA" id="ARBA00022475"/>
    </source>
</evidence>
<reference evidence="11" key="1">
    <citation type="submission" date="2017-09" db="EMBL/GenBank/DDBJ databases">
        <title>Depth-based differentiation of microbial function through sediment-hosted aquifers and enrichment of novel symbionts in the deep terrestrial subsurface.</title>
        <authorList>
            <person name="Probst A.J."/>
            <person name="Ladd B."/>
            <person name="Jarett J.K."/>
            <person name="Geller-Mcgrath D.E."/>
            <person name="Sieber C.M.K."/>
            <person name="Emerson J.B."/>
            <person name="Anantharaman K."/>
            <person name="Thomas B.C."/>
            <person name="Malmstrom R."/>
            <person name="Stieglmeier M."/>
            <person name="Klingl A."/>
            <person name="Woyke T."/>
            <person name="Ryan C.M."/>
            <person name="Banfield J.F."/>
        </authorList>
    </citation>
    <scope>NUCLEOTIDE SEQUENCE [LARGE SCALE GENOMIC DNA]</scope>
</reference>
<sequence length="420" mass="49173">MKKVFLFFCALALRLAVAPVYHHSDPDNYYYWGKYLWKTKDFLGFLGKSIPNAMPATYPPVFYYLLFVWRGLYEFLEKILWWLNLKVAFFPSNFIFWFQSYGAGIAFNKLIAIVADLFCGYLILKIVKEIGGSRKFGLVAAIAFLFLPASWYISAYWGQIESLYSLFVLLSFFLVFKDRFLWGTMTLGLSALIKPTGLFVLPVFLVYVLKKKKFIDLILGGVFLVLIAYLLYFPFQPINTLPWAVSFYFGSFKGELNYLVSNAFNFWTLLFGFDQRPDNFLFLGVPLFSYGFLIFLSIAGGICFGLWKKQSKEKLFFAAFLCAFAAFLFLPRMHERYFFTAYIFLAILSGINKKYFYIFIIMSIFHFFNLYHFWWHPKIPWLIGLLSNMTVIRGIIGISLGIFLYTLINFLKNEPFDNHR</sequence>
<feature type="transmembrane region" description="Helical" evidence="8">
    <location>
        <begin position="381"/>
        <end position="411"/>
    </location>
</feature>
<feature type="transmembrane region" description="Helical" evidence="8">
    <location>
        <begin position="314"/>
        <end position="330"/>
    </location>
</feature>
<keyword evidence="5 8" id="KW-1133">Transmembrane helix</keyword>
<evidence type="ECO:0000313" key="10">
    <source>
        <dbReference type="EMBL" id="PIV02171.1"/>
    </source>
</evidence>
<evidence type="ECO:0000256" key="7">
    <source>
        <dbReference type="ARBA" id="ARBA00024033"/>
    </source>
</evidence>
<comment type="similarity">
    <text evidence="7">Belongs to the glycosyltransferase 87 family.</text>
</comment>
<keyword evidence="3" id="KW-0808">Transferase</keyword>
<feature type="transmembrane region" description="Helical" evidence="8">
    <location>
        <begin position="214"/>
        <end position="235"/>
    </location>
</feature>
<dbReference type="EMBL" id="PEVD01000005">
    <property type="protein sequence ID" value="PIV02171.1"/>
    <property type="molecule type" value="Genomic_DNA"/>
</dbReference>
<gene>
    <name evidence="10" type="ORF">COS55_00165</name>
</gene>
<organism evidence="10 11">
    <name type="scientific">Candidatus Shapirobacteria bacterium CG03_land_8_20_14_0_80_40_19</name>
    <dbReference type="NCBI Taxonomy" id="1974880"/>
    <lineage>
        <taxon>Bacteria</taxon>
        <taxon>Candidatus Shapironibacteriota</taxon>
    </lineage>
</organism>
<dbReference type="GO" id="GO:0016758">
    <property type="term" value="F:hexosyltransferase activity"/>
    <property type="evidence" value="ECO:0007669"/>
    <property type="project" value="InterPro"/>
</dbReference>
<keyword evidence="4 8" id="KW-0812">Transmembrane</keyword>